<dbReference type="InterPro" id="IPR041698">
    <property type="entry name" value="Methyltransf_25"/>
</dbReference>
<evidence type="ECO:0000259" key="3">
    <source>
        <dbReference type="Pfam" id="PF13649"/>
    </source>
</evidence>
<evidence type="ECO:0000256" key="1">
    <source>
        <dbReference type="ARBA" id="ARBA00022603"/>
    </source>
</evidence>
<dbReference type="InterPro" id="IPR029063">
    <property type="entry name" value="SAM-dependent_MTases_sf"/>
</dbReference>
<dbReference type="GO" id="GO:0008168">
    <property type="term" value="F:methyltransferase activity"/>
    <property type="evidence" value="ECO:0007669"/>
    <property type="project" value="UniProtKB-KW"/>
</dbReference>
<dbReference type="PANTHER" id="PTHR43861">
    <property type="entry name" value="TRANS-ACONITATE 2-METHYLTRANSFERASE-RELATED"/>
    <property type="match status" value="1"/>
</dbReference>
<dbReference type="SUPFAM" id="SSF53335">
    <property type="entry name" value="S-adenosyl-L-methionine-dependent methyltransferases"/>
    <property type="match status" value="1"/>
</dbReference>
<evidence type="ECO:0000256" key="2">
    <source>
        <dbReference type="ARBA" id="ARBA00022679"/>
    </source>
</evidence>
<evidence type="ECO:0000313" key="4">
    <source>
        <dbReference type="EMBL" id="BCJ88562.1"/>
    </source>
</evidence>
<organism evidence="4 5">
    <name type="scientific">Effusibacillus dendaii</name>
    <dbReference type="NCBI Taxonomy" id="2743772"/>
    <lineage>
        <taxon>Bacteria</taxon>
        <taxon>Bacillati</taxon>
        <taxon>Bacillota</taxon>
        <taxon>Bacilli</taxon>
        <taxon>Bacillales</taxon>
        <taxon>Alicyclobacillaceae</taxon>
        <taxon>Effusibacillus</taxon>
    </lineage>
</organism>
<evidence type="ECO:0000313" key="5">
    <source>
        <dbReference type="Proteomes" id="UP000593802"/>
    </source>
</evidence>
<protein>
    <submittedName>
        <fullName evidence="4">Methyltransferase</fullName>
    </submittedName>
</protein>
<dbReference type="KEGG" id="eff:skT53_35470"/>
<gene>
    <name evidence="4" type="ORF">skT53_35470</name>
</gene>
<keyword evidence="1 4" id="KW-0489">Methyltransferase</keyword>
<dbReference type="RefSeq" id="WP_200759149.1">
    <property type="nucleotide sequence ID" value="NZ_AP023366.1"/>
</dbReference>
<dbReference type="Gene3D" id="3.40.50.150">
    <property type="entry name" value="Vaccinia Virus protein VP39"/>
    <property type="match status" value="1"/>
</dbReference>
<dbReference type="PANTHER" id="PTHR43861:SF1">
    <property type="entry name" value="TRANS-ACONITATE 2-METHYLTRANSFERASE"/>
    <property type="match status" value="1"/>
</dbReference>
<proteinExistence type="predicted"/>
<sequence>MQGSTYRDFAEFYDMLMEDAPYDLWLGLFTESMQQEFGGDRRLKVADIGCGTGTLSIRLMELGHQVCAVDLSEDMLVRAQAKLNRPTPFLRFLQQDMRHLRLPEAVDCAVSFCDSLNYLREETDLLAAFQSIRSQLKPDGVFLFDMHTPYHLEQELGQETFYDIREDIAYIWQSRFDGRRCEVEYDVTFFAKTEADVYRRFQETHWQRAYPREVIEGLLRQAGFEKVTCGADFHWNEPGEGAKRYFFKAKIR</sequence>
<dbReference type="AlphaFoldDB" id="A0A7I8DGT3"/>
<dbReference type="EMBL" id="AP023366">
    <property type="protein sequence ID" value="BCJ88562.1"/>
    <property type="molecule type" value="Genomic_DNA"/>
</dbReference>
<dbReference type="CDD" id="cd02440">
    <property type="entry name" value="AdoMet_MTases"/>
    <property type="match status" value="1"/>
</dbReference>
<reference evidence="4 5" key="1">
    <citation type="submission" date="2020-08" db="EMBL/GenBank/DDBJ databases">
        <title>Complete Genome Sequence of Effusibacillus dendaii Strain skT53, Isolated from Farmland soil.</title>
        <authorList>
            <person name="Konishi T."/>
            <person name="Kawasaki H."/>
        </authorList>
    </citation>
    <scope>NUCLEOTIDE SEQUENCE [LARGE SCALE GENOMIC DNA]</scope>
    <source>
        <strain evidence="5">skT53</strain>
    </source>
</reference>
<accession>A0A7I8DGT3</accession>
<dbReference type="Proteomes" id="UP000593802">
    <property type="component" value="Chromosome"/>
</dbReference>
<keyword evidence="2 4" id="KW-0808">Transferase</keyword>
<dbReference type="GO" id="GO:0032259">
    <property type="term" value="P:methylation"/>
    <property type="evidence" value="ECO:0007669"/>
    <property type="project" value="UniProtKB-KW"/>
</dbReference>
<feature type="domain" description="Methyltransferase" evidence="3">
    <location>
        <begin position="45"/>
        <end position="140"/>
    </location>
</feature>
<name>A0A7I8DGT3_9BACL</name>
<dbReference type="Gene3D" id="2.20.25.110">
    <property type="entry name" value="S-adenosyl-L-methionine-dependent methyltransferases"/>
    <property type="match status" value="1"/>
</dbReference>
<keyword evidence="5" id="KW-1185">Reference proteome</keyword>
<dbReference type="Pfam" id="PF13649">
    <property type="entry name" value="Methyltransf_25"/>
    <property type="match status" value="1"/>
</dbReference>